<comment type="caution">
    <text evidence="1">The sequence shown here is derived from an EMBL/GenBank/DDBJ whole genome shotgun (WGS) entry which is preliminary data.</text>
</comment>
<dbReference type="AlphaFoldDB" id="A0A9N8WHX1"/>
<gene>
    <name evidence="1" type="ORF">FMOSSE_LOCUS3286</name>
</gene>
<accession>A0A9N8WHX1</accession>
<sequence length="129" mass="15177">MLSRARKYDDDKDEVQFDHAKHQSVKRTNSTVDYDLIDDARDSIVNVNPFYKKDSENAQEWIEMFLRAKEANGWPDNRRVAIAAGMLREEAADWYNLVSNTINRWDGDANTGFRERFLTCFSSQKKLHR</sequence>
<protein>
    <submittedName>
        <fullName evidence="1">6045_t:CDS:1</fullName>
    </submittedName>
</protein>
<dbReference type="Proteomes" id="UP000789375">
    <property type="component" value="Unassembled WGS sequence"/>
</dbReference>
<evidence type="ECO:0000313" key="1">
    <source>
        <dbReference type="EMBL" id="CAG8486215.1"/>
    </source>
</evidence>
<dbReference type="EMBL" id="CAJVPP010000474">
    <property type="protein sequence ID" value="CAG8486215.1"/>
    <property type="molecule type" value="Genomic_DNA"/>
</dbReference>
<name>A0A9N8WHX1_FUNMO</name>
<evidence type="ECO:0000313" key="2">
    <source>
        <dbReference type="Proteomes" id="UP000789375"/>
    </source>
</evidence>
<proteinExistence type="predicted"/>
<keyword evidence="2" id="KW-1185">Reference proteome</keyword>
<reference evidence="1" key="1">
    <citation type="submission" date="2021-06" db="EMBL/GenBank/DDBJ databases">
        <authorList>
            <person name="Kallberg Y."/>
            <person name="Tangrot J."/>
            <person name="Rosling A."/>
        </authorList>
    </citation>
    <scope>NUCLEOTIDE SEQUENCE</scope>
    <source>
        <strain evidence="1">87-6 pot B 2015</strain>
    </source>
</reference>
<organism evidence="1 2">
    <name type="scientific">Funneliformis mosseae</name>
    <name type="common">Endomycorrhizal fungus</name>
    <name type="synonym">Glomus mosseae</name>
    <dbReference type="NCBI Taxonomy" id="27381"/>
    <lineage>
        <taxon>Eukaryota</taxon>
        <taxon>Fungi</taxon>
        <taxon>Fungi incertae sedis</taxon>
        <taxon>Mucoromycota</taxon>
        <taxon>Glomeromycotina</taxon>
        <taxon>Glomeromycetes</taxon>
        <taxon>Glomerales</taxon>
        <taxon>Glomeraceae</taxon>
        <taxon>Funneliformis</taxon>
    </lineage>
</organism>